<evidence type="ECO:0000313" key="2">
    <source>
        <dbReference type="EMBL" id="JAD31421.1"/>
    </source>
</evidence>
<reference evidence="2" key="2">
    <citation type="journal article" date="2015" name="Data Brief">
        <title>Shoot transcriptome of the giant reed, Arundo donax.</title>
        <authorList>
            <person name="Barrero R.A."/>
            <person name="Guerrero F.D."/>
            <person name="Moolhuijzen P."/>
            <person name="Goolsby J.A."/>
            <person name="Tidwell J."/>
            <person name="Bellgard S.E."/>
            <person name="Bellgard M.I."/>
        </authorList>
    </citation>
    <scope>NUCLEOTIDE SEQUENCE</scope>
    <source>
        <tissue evidence="2">Shoot tissue taken approximately 20 cm above the soil surface</tissue>
    </source>
</reference>
<dbReference type="EMBL" id="GBRH01266474">
    <property type="protein sequence ID" value="JAD31421.1"/>
    <property type="molecule type" value="Transcribed_RNA"/>
</dbReference>
<reference evidence="2" key="1">
    <citation type="submission" date="2014-09" db="EMBL/GenBank/DDBJ databases">
        <authorList>
            <person name="Magalhaes I.L.F."/>
            <person name="Oliveira U."/>
            <person name="Santos F.R."/>
            <person name="Vidigal T.H.D.A."/>
            <person name="Brescovit A.D."/>
            <person name="Santos A.J."/>
        </authorList>
    </citation>
    <scope>NUCLEOTIDE SEQUENCE</scope>
    <source>
        <tissue evidence="2">Shoot tissue taken approximately 20 cm above the soil surface</tissue>
    </source>
</reference>
<protein>
    <submittedName>
        <fullName evidence="2">Uncharacterized protein</fullName>
    </submittedName>
</protein>
<accession>A0A0A8YXW7</accession>
<evidence type="ECO:0000256" key="1">
    <source>
        <dbReference type="SAM" id="MobiDB-lite"/>
    </source>
</evidence>
<proteinExistence type="predicted"/>
<sequence>MNKHHVHDSLRSWRGSASRSAYCSRHA</sequence>
<organism evidence="2">
    <name type="scientific">Arundo donax</name>
    <name type="common">Giant reed</name>
    <name type="synonym">Donax arundinaceus</name>
    <dbReference type="NCBI Taxonomy" id="35708"/>
    <lineage>
        <taxon>Eukaryota</taxon>
        <taxon>Viridiplantae</taxon>
        <taxon>Streptophyta</taxon>
        <taxon>Embryophyta</taxon>
        <taxon>Tracheophyta</taxon>
        <taxon>Spermatophyta</taxon>
        <taxon>Magnoliopsida</taxon>
        <taxon>Liliopsida</taxon>
        <taxon>Poales</taxon>
        <taxon>Poaceae</taxon>
        <taxon>PACMAD clade</taxon>
        <taxon>Arundinoideae</taxon>
        <taxon>Arundineae</taxon>
        <taxon>Arundo</taxon>
    </lineage>
</organism>
<dbReference type="AlphaFoldDB" id="A0A0A8YXW7"/>
<feature type="region of interest" description="Disordered" evidence="1">
    <location>
        <begin position="1"/>
        <end position="27"/>
    </location>
</feature>
<name>A0A0A8YXW7_ARUDO</name>